<dbReference type="EMBL" id="JBHTBH010000002">
    <property type="protein sequence ID" value="MFC7327374.1"/>
    <property type="molecule type" value="Genomic_DNA"/>
</dbReference>
<evidence type="ECO:0000313" key="3">
    <source>
        <dbReference type="Proteomes" id="UP001596540"/>
    </source>
</evidence>
<name>A0ABW2KBF8_9ACTN</name>
<evidence type="ECO:0000256" key="1">
    <source>
        <dbReference type="SAM" id="MobiDB-lite"/>
    </source>
</evidence>
<sequence length="324" mass="33981">MSRSAHDDGNSETGPGDGRDRAERPEPGAERTGRTGATPRAPRTGRPSGAALVPAEPGGDEVGDLVARLMSDEGTDKRRRVRLLGRLSRAIAARARAAGARSVAGGRWLTDLFANEIAPRIPVRDRETLIRHHKGLTGEDLADVLERNAVNTTTAVGAAGGALAAVEFTAPPLLLTAPAQIVAETLVVAAVEVKLIGELHEVYGTPAAGNTLQRTSGYLVAWAKKRGIDPLQAEKSITAALGTAARTALRNRLMRLLGRHLTTLGPYLTGAVAGGTLNRAGTRALAAAVRDDLRAAALPEARNVRRIDSVRPASGRVLPRGKDH</sequence>
<comment type="caution">
    <text evidence="2">The sequence shown here is derived from an EMBL/GenBank/DDBJ whole genome shotgun (WGS) entry which is preliminary data.</text>
</comment>
<protein>
    <recommendedName>
        <fullName evidence="4">EcsC family protein</fullName>
    </recommendedName>
</protein>
<feature type="region of interest" description="Disordered" evidence="1">
    <location>
        <begin position="1"/>
        <end position="61"/>
    </location>
</feature>
<dbReference type="Proteomes" id="UP001596540">
    <property type="component" value="Unassembled WGS sequence"/>
</dbReference>
<feature type="compositionally biased region" description="Basic and acidic residues" evidence="1">
    <location>
        <begin position="17"/>
        <end position="33"/>
    </location>
</feature>
<evidence type="ECO:0008006" key="4">
    <source>
        <dbReference type="Google" id="ProtNLM"/>
    </source>
</evidence>
<accession>A0ABW2KBF8</accession>
<organism evidence="2 3">
    <name type="scientific">Marinactinospora rubrisoli</name>
    <dbReference type="NCBI Taxonomy" id="2715399"/>
    <lineage>
        <taxon>Bacteria</taxon>
        <taxon>Bacillati</taxon>
        <taxon>Actinomycetota</taxon>
        <taxon>Actinomycetes</taxon>
        <taxon>Streptosporangiales</taxon>
        <taxon>Nocardiopsidaceae</taxon>
        <taxon>Marinactinospora</taxon>
    </lineage>
</organism>
<keyword evidence="3" id="KW-1185">Reference proteome</keyword>
<proteinExistence type="predicted"/>
<dbReference type="RefSeq" id="WP_379869631.1">
    <property type="nucleotide sequence ID" value="NZ_JBHTBH010000002.1"/>
</dbReference>
<evidence type="ECO:0000313" key="2">
    <source>
        <dbReference type="EMBL" id="MFC7327374.1"/>
    </source>
</evidence>
<gene>
    <name evidence="2" type="ORF">ACFQRF_06425</name>
</gene>
<reference evidence="3" key="1">
    <citation type="journal article" date="2019" name="Int. J. Syst. Evol. Microbiol.">
        <title>The Global Catalogue of Microorganisms (GCM) 10K type strain sequencing project: providing services to taxonomists for standard genome sequencing and annotation.</title>
        <authorList>
            <consortium name="The Broad Institute Genomics Platform"/>
            <consortium name="The Broad Institute Genome Sequencing Center for Infectious Disease"/>
            <person name="Wu L."/>
            <person name="Ma J."/>
        </authorList>
    </citation>
    <scope>NUCLEOTIDE SEQUENCE [LARGE SCALE GENOMIC DNA]</scope>
    <source>
        <strain evidence="3">CGMCC 4.7382</strain>
    </source>
</reference>